<dbReference type="VEuPathDB" id="TriTrypDB:TEOVI_000733100"/>
<dbReference type="RefSeq" id="XP_067077139.1">
    <property type="nucleotide sequence ID" value="XM_067221038.1"/>
</dbReference>
<keyword evidence="3" id="KW-1185">Reference proteome</keyword>
<proteinExistence type="predicted"/>
<feature type="domain" description="PUB" evidence="1">
    <location>
        <begin position="21"/>
        <end position="86"/>
    </location>
</feature>
<dbReference type="AlphaFoldDB" id="A0A1G4I1L3"/>
<sequence length="312" mass="35059">MRLEEVDGIIAQCAPDALSKAVSKLFRRLLANILLNPDNPTFRAVRMNNAAVQSAVRGIPDSVVEALFSIIGFKLEHRSGSEPQYVFGGDPQGLGDSDRLLSYIEKSLDEAKLSSSQFRHPPISSRTGLERNERKDLLIREIRRNIAERGSESGAGAPVESQDVFCTDDFASVENLKDIAKRTLLNTGRIRNAFFGCRHFSLRRMTRGRVYVCKEGCPVNYLEAHWHLFTGKNMLYSYVAHLNEDGSSVAHLGVEHGYQYNSLPGTTNFRKTIHFSAKRTNEKNGRLDYLEHPNQPSKACVYCDVSFSQLFL</sequence>
<dbReference type="SUPFAM" id="SSF143503">
    <property type="entry name" value="PUG domain-like"/>
    <property type="match status" value="1"/>
</dbReference>
<accession>A0A1G4I1L3</accession>
<comment type="caution">
    <text evidence="2">The sequence shown here is derived from an EMBL/GenBank/DDBJ whole genome shotgun (WGS) entry which is preliminary data.</text>
</comment>
<name>A0A1G4I1L3_TRYEQ</name>
<dbReference type="InterPro" id="IPR036339">
    <property type="entry name" value="PUB-like_dom_sf"/>
</dbReference>
<dbReference type="InterPro" id="IPR018997">
    <property type="entry name" value="PUB_domain"/>
</dbReference>
<evidence type="ECO:0000313" key="2">
    <source>
        <dbReference type="EMBL" id="SCU65556.1"/>
    </source>
</evidence>
<reference evidence="2" key="1">
    <citation type="submission" date="2016-09" db="EMBL/GenBank/DDBJ databases">
        <authorList>
            <person name="Hebert L."/>
            <person name="Moumen B."/>
        </authorList>
    </citation>
    <scope>NUCLEOTIDE SEQUENCE [LARGE SCALE GENOMIC DNA]</scope>
    <source>
        <strain evidence="2">OVI</strain>
    </source>
</reference>
<organism evidence="2 3">
    <name type="scientific">Trypanosoma equiperdum</name>
    <dbReference type="NCBI Taxonomy" id="5694"/>
    <lineage>
        <taxon>Eukaryota</taxon>
        <taxon>Discoba</taxon>
        <taxon>Euglenozoa</taxon>
        <taxon>Kinetoplastea</taxon>
        <taxon>Metakinetoplastina</taxon>
        <taxon>Trypanosomatida</taxon>
        <taxon>Trypanosomatidae</taxon>
        <taxon>Trypanosoma</taxon>
    </lineage>
</organism>
<dbReference type="CDD" id="cd09212">
    <property type="entry name" value="PUB"/>
    <property type="match status" value="1"/>
</dbReference>
<dbReference type="GeneID" id="92381265"/>
<dbReference type="Proteomes" id="UP000195570">
    <property type="component" value="Unassembled WGS sequence"/>
</dbReference>
<gene>
    <name evidence="2" type="ORF">TEOVI_000733100</name>
</gene>
<protein>
    <submittedName>
        <fullName evidence="2">PUB domain containing protein, putative</fullName>
    </submittedName>
</protein>
<dbReference type="Pfam" id="PF09409">
    <property type="entry name" value="PUB"/>
    <property type="match status" value="1"/>
</dbReference>
<dbReference type="Gene3D" id="1.20.58.2190">
    <property type="match status" value="1"/>
</dbReference>
<evidence type="ECO:0000259" key="1">
    <source>
        <dbReference type="Pfam" id="PF09409"/>
    </source>
</evidence>
<evidence type="ECO:0000313" key="3">
    <source>
        <dbReference type="Proteomes" id="UP000195570"/>
    </source>
</evidence>
<dbReference type="EMBL" id="CZPT02000335">
    <property type="protein sequence ID" value="SCU65556.1"/>
    <property type="molecule type" value="Genomic_DNA"/>
</dbReference>